<gene>
    <name evidence="1" type="ORF">GC106_84740</name>
</gene>
<reference evidence="1 2" key="1">
    <citation type="submission" date="2020-01" db="EMBL/GenBank/DDBJ databases">
        <title>Kibdelosporangium persica a novel Actinomycetes from a hot desert in Iran.</title>
        <authorList>
            <person name="Safaei N."/>
            <person name="Zaburannyi N."/>
            <person name="Mueller R."/>
            <person name="Wink J."/>
        </authorList>
    </citation>
    <scope>NUCLEOTIDE SEQUENCE [LARGE SCALE GENOMIC DNA]</scope>
    <source>
        <strain evidence="1 2">4NS15</strain>
    </source>
</reference>
<keyword evidence="2" id="KW-1185">Reference proteome</keyword>
<name>A0ABX2FIF9_9PSEU</name>
<dbReference type="InterPro" id="IPR027417">
    <property type="entry name" value="P-loop_NTPase"/>
</dbReference>
<dbReference type="Gene3D" id="3.40.50.300">
    <property type="entry name" value="P-loop containing nucleotide triphosphate hydrolases"/>
    <property type="match status" value="1"/>
</dbReference>
<sequence length="206" mass="22971">MKVYPGSWPVTVVCGASGTGRTRFAYALAARYNGHVIDTSDVLQAVRAMTGPEQYPELFHQDQPLAGTAEEVATARLRAADVLAPAVRAVITEQPRLRLDGFQEYPHTVVTGRHALPTLAWDFAVVLRETGEQIHANLAGRYPRDDSLDRRVRASMLVQDELVRRGREHNRTRCHVVFVDARPWSDAVDRARGEMNDRWDSGNALG</sequence>
<dbReference type="RefSeq" id="WP_173142382.1">
    <property type="nucleotide sequence ID" value="NZ_CBCSGW010000001.1"/>
</dbReference>
<dbReference type="Proteomes" id="UP000763557">
    <property type="component" value="Unassembled WGS sequence"/>
</dbReference>
<proteinExistence type="predicted"/>
<dbReference type="SUPFAM" id="SSF52540">
    <property type="entry name" value="P-loop containing nucleoside triphosphate hydrolases"/>
    <property type="match status" value="1"/>
</dbReference>
<accession>A0ABX2FIF9</accession>
<protein>
    <recommendedName>
        <fullName evidence="3">AAA domain-containing protein</fullName>
    </recommendedName>
</protein>
<evidence type="ECO:0000313" key="1">
    <source>
        <dbReference type="EMBL" id="NRN71199.1"/>
    </source>
</evidence>
<evidence type="ECO:0000313" key="2">
    <source>
        <dbReference type="Proteomes" id="UP000763557"/>
    </source>
</evidence>
<organism evidence="1 2">
    <name type="scientific">Kibdelosporangium persicum</name>
    <dbReference type="NCBI Taxonomy" id="2698649"/>
    <lineage>
        <taxon>Bacteria</taxon>
        <taxon>Bacillati</taxon>
        <taxon>Actinomycetota</taxon>
        <taxon>Actinomycetes</taxon>
        <taxon>Pseudonocardiales</taxon>
        <taxon>Pseudonocardiaceae</taxon>
        <taxon>Kibdelosporangium</taxon>
    </lineage>
</organism>
<evidence type="ECO:0008006" key="3">
    <source>
        <dbReference type="Google" id="ProtNLM"/>
    </source>
</evidence>
<comment type="caution">
    <text evidence="1">The sequence shown here is derived from an EMBL/GenBank/DDBJ whole genome shotgun (WGS) entry which is preliminary data.</text>
</comment>
<dbReference type="EMBL" id="JAAATY010000054">
    <property type="protein sequence ID" value="NRN71199.1"/>
    <property type="molecule type" value="Genomic_DNA"/>
</dbReference>